<evidence type="ECO:0000313" key="6">
    <source>
        <dbReference type="EnsemblFungi" id="PTTG_00065-t43_1-p1"/>
    </source>
</evidence>
<gene>
    <name evidence="5" type="ORF">PTTG_00065</name>
</gene>
<feature type="compositionally biased region" description="Polar residues" evidence="2">
    <location>
        <begin position="406"/>
        <end position="417"/>
    </location>
</feature>
<feature type="compositionally biased region" description="Polar residues" evidence="2">
    <location>
        <begin position="318"/>
        <end position="339"/>
    </location>
</feature>
<feature type="compositionally biased region" description="Polar residues" evidence="2">
    <location>
        <begin position="433"/>
        <end position="443"/>
    </location>
</feature>
<dbReference type="InterPro" id="IPR036361">
    <property type="entry name" value="SAP_dom_sf"/>
</dbReference>
<sequence>MSIVVSKLKVAQLKSELAARNLPTSGLKAVLSERLQQALDQEAQAKQEQVSSIKNTQPTPPPSEKRARSPSDLEELARPSKIANRSPHPSPPKDQPPVAYQQAHNSTVENTVDSQIVNLEDPRQTSINLSPPGGGDKPTSTNPLPTANDTPTSNTGTNLSTTNNDHQPVLPSSMETENRLESTKSREPTESSPNQLATSEIHTTISSSLLEDQSEPQTLDHSTVAPEDSSPVAPNASISRDSQTQNIDQDVPTDEIEPEIVPCPAKAEPETGQPPLITEPESVPNSMQVELENVPSPAKIQPEMVQEPPRIEPEIVENSMQTEPENPTQIELQPDQNPIQIEPEIVQKPTQIESESVQKSSQIKPEQAQKEAIEDLPPLSDTNHGENADLLTHAPSHIIPEKDISNQKTAAESNTLPAANEPQADEHPATPLPDNNTPDNSVSPAKPVTQLNDHTDVGVASAQSSADVEVAKADSGKIDPPLQLASSTANGIKEVNQPVNLSPSRLESKQQSTLDDGATNSVNDVQTPAKQPTIGRDQPPLTRSLYISNLVRPLTVPQLKKKLSEYGEITYLWIDSVKSHAYVTFENDAAALATYSSMHQTEPWPPETGKMLVLVFVPDNEVSRLVAEEEEDTKTRNRGRLALHVVREENGWRFELRPMNSGGNAQQPRGLASSTTLSQVNLVSSSRTLDPPHPKESARAKAESNSTDLKTNQTQLPDLQFEKPQDNPKGGPEKWFKKTQTRPHLFYLPYAP</sequence>
<name>A0A180GXG0_PUCT1</name>
<dbReference type="SUPFAM" id="SSF68906">
    <property type="entry name" value="SAP domain"/>
    <property type="match status" value="1"/>
</dbReference>
<organism evidence="5">
    <name type="scientific">Puccinia triticina (isolate 1-1 / race 1 (BBBD))</name>
    <name type="common">Brown leaf rust fungus</name>
    <dbReference type="NCBI Taxonomy" id="630390"/>
    <lineage>
        <taxon>Eukaryota</taxon>
        <taxon>Fungi</taxon>
        <taxon>Dikarya</taxon>
        <taxon>Basidiomycota</taxon>
        <taxon>Pucciniomycotina</taxon>
        <taxon>Pucciniomycetes</taxon>
        <taxon>Pucciniales</taxon>
        <taxon>Pucciniaceae</taxon>
        <taxon>Puccinia</taxon>
    </lineage>
</organism>
<dbReference type="OrthoDB" id="2507652at2759"/>
<feature type="compositionally biased region" description="Basic and acidic residues" evidence="2">
    <location>
        <begin position="720"/>
        <end position="736"/>
    </location>
</feature>
<dbReference type="InterPro" id="IPR034257">
    <property type="entry name" value="Acinus_RRM"/>
</dbReference>
<keyword evidence="7" id="KW-1185">Reference proteome</keyword>
<keyword evidence="1" id="KW-0694">RNA-binding</keyword>
<dbReference type="PANTHER" id="PTHR47031">
    <property type="entry name" value="SAP DNA-BINDING DOMAIN-CONTAINING PROTEIN"/>
    <property type="match status" value="1"/>
</dbReference>
<dbReference type="PANTHER" id="PTHR47031:SF3">
    <property type="entry name" value="SAP DOMAIN-CONTAINING PROTEIN"/>
    <property type="match status" value="1"/>
</dbReference>
<feature type="region of interest" description="Disordered" evidence="2">
    <location>
        <begin position="40"/>
        <end position="282"/>
    </location>
</feature>
<evidence type="ECO:0000256" key="2">
    <source>
        <dbReference type="SAM" id="MobiDB-lite"/>
    </source>
</evidence>
<feature type="compositionally biased region" description="Basic and acidic residues" evidence="2">
    <location>
        <begin position="63"/>
        <end position="78"/>
    </location>
</feature>
<feature type="compositionally biased region" description="Polar residues" evidence="2">
    <location>
        <begin position="40"/>
        <end position="57"/>
    </location>
</feature>
<dbReference type="InterPro" id="IPR000504">
    <property type="entry name" value="RRM_dom"/>
</dbReference>
<feature type="region of interest" description="Disordered" evidence="2">
    <location>
        <begin position="683"/>
        <end position="741"/>
    </location>
</feature>
<dbReference type="InterPro" id="IPR012677">
    <property type="entry name" value="Nucleotide-bd_a/b_plait_sf"/>
</dbReference>
<protein>
    <recommendedName>
        <fullName evidence="8">SAP domain-containing protein</fullName>
    </recommendedName>
</protein>
<feature type="compositionally biased region" description="Basic and acidic residues" evidence="2">
    <location>
        <begin position="176"/>
        <end position="189"/>
    </location>
</feature>
<evidence type="ECO:0000259" key="3">
    <source>
        <dbReference type="PROSITE" id="PS50102"/>
    </source>
</evidence>
<reference evidence="5" key="2">
    <citation type="submission" date="2016-05" db="EMBL/GenBank/DDBJ databases">
        <title>Comparative analysis highlights variable genome content of wheat rusts and divergence of the mating loci.</title>
        <authorList>
            <person name="Cuomo C.A."/>
            <person name="Bakkeren G."/>
            <person name="Szabo L."/>
            <person name="Khalil H."/>
            <person name="Joly D."/>
            <person name="Goldberg J."/>
            <person name="Young S."/>
            <person name="Zeng Q."/>
            <person name="Fellers J."/>
        </authorList>
    </citation>
    <scope>NUCLEOTIDE SEQUENCE [LARGE SCALE GENOMIC DNA]</scope>
    <source>
        <strain evidence="5">1-1 BBBD Race 1</strain>
    </source>
</reference>
<dbReference type="AlphaFoldDB" id="A0A180GXG0"/>
<dbReference type="InterPro" id="IPR035979">
    <property type="entry name" value="RBD_domain_sf"/>
</dbReference>
<accession>A0A180GXG0</accession>
<evidence type="ECO:0000313" key="7">
    <source>
        <dbReference type="Proteomes" id="UP000005240"/>
    </source>
</evidence>
<dbReference type="PROSITE" id="PS50800">
    <property type="entry name" value="SAP"/>
    <property type="match status" value="1"/>
</dbReference>
<dbReference type="EnsemblFungi" id="PTTG_00065-t43_1">
    <property type="protein sequence ID" value="PTTG_00065-t43_1-p1"/>
    <property type="gene ID" value="PTTG_00065"/>
</dbReference>
<dbReference type="VEuPathDB" id="FungiDB:PTTG_00065"/>
<reference evidence="6 7" key="3">
    <citation type="journal article" date="2017" name="G3 (Bethesda)">
        <title>Comparative analysis highlights variable genome content of wheat rusts and divergence of the mating loci.</title>
        <authorList>
            <person name="Cuomo C.A."/>
            <person name="Bakkeren G."/>
            <person name="Khalil H.B."/>
            <person name="Panwar V."/>
            <person name="Joly D."/>
            <person name="Linning R."/>
            <person name="Sakthikumar S."/>
            <person name="Song X."/>
            <person name="Adiconis X."/>
            <person name="Fan L."/>
            <person name="Goldberg J.M."/>
            <person name="Levin J.Z."/>
            <person name="Young S."/>
            <person name="Zeng Q."/>
            <person name="Anikster Y."/>
            <person name="Bruce M."/>
            <person name="Wang M."/>
            <person name="Yin C."/>
            <person name="McCallum B."/>
            <person name="Szabo L.J."/>
            <person name="Hulbert S."/>
            <person name="Chen X."/>
            <person name="Fellers J.P."/>
        </authorList>
    </citation>
    <scope>NUCLEOTIDE SEQUENCE</scope>
    <source>
        <strain evidence="7">Isolate 1-1 / race 1 (BBBD)</strain>
        <strain evidence="6">isolate 1-1 / race 1 (BBBD)</strain>
    </source>
</reference>
<dbReference type="SMART" id="SM00513">
    <property type="entry name" value="SAP"/>
    <property type="match status" value="1"/>
</dbReference>
<dbReference type="PROSITE" id="PS50102">
    <property type="entry name" value="RRM"/>
    <property type="match status" value="1"/>
</dbReference>
<feature type="compositionally biased region" description="Polar residues" evidence="2">
    <location>
        <begin position="348"/>
        <end position="364"/>
    </location>
</feature>
<reference evidence="6" key="4">
    <citation type="submission" date="2025-05" db="UniProtKB">
        <authorList>
            <consortium name="EnsemblFungi"/>
        </authorList>
    </citation>
    <scope>IDENTIFICATION</scope>
    <source>
        <strain evidence="6">isolate 1-1 / race 1 (BBBD)</strain>
    </source>
</reference>
<dbReference type="Gene3D" id="3.30.70.330">
    <property type="match status" value="1"/>
</dbReference>
<dbReference type="Pfam" id="PF02037">
    <property type="entry name" value="SAP"/>
    <property type="match status" value="1"/>
</dbReference>
<dbReference type="GO" id="GO:0003723">
    <property type="term" value="F:RNA binding"/>
    <property type="evidence" value="ECO:0007669"/>
    <property type="project" value="UniProtKB-UniRule"/>
</dbReference>
<feature type="domain" description="RRM" evidence="3">
    <location>
        <begin position="543"/>
        <end position="619"/>
    </location>
</feature>
<dbReference type="InterPro" id="IPR003034">
    <property type="entry name" value="SAP_dom"/>
</dbReference>
<feature type="compositionally biased region" description="Polar residues" evidence="2">
    <location>
        <begin position="497"/>
        <end position="530"/>
    </location>
</feature>
<feature type="compositionally biased region" description="Polar residues" evidence="2">
    <location>
        <begin position="190"/>
        <end position="221"/>
    </location>
</feature>
<dbReference type="STRING" id="630390.A0A180GXG0"/>
<evidence type="ECO:0008006" key="8">
    <source>
        <dbReference type="Google" id="ProtNLM"/>
    </source>
</evidence>
<feature type="compositionally biased region" description="Polar residues" evidence="2">
    <location>
        <begin position="138"/>
        <end position="149"/>
    </location>
</feature>
<dbReference type="Gene3D" id="1.10.720.30">
    <property type="entry name" value="SAP domain"/>
    <property type="match status" value="1"/>
</dbReference>
<feature type="compositionally biased region" description="Basic and acidic residues" evidence="2">
    <location>
        <begin position="690"/>
        <end position="702"/>
    </location>
</feature>
<evidence type="ECO:0000259" key="4">
    <source>
        <dbReference type="PROSITE" id="PS50800"/>
    </source>
</evidence>
<proteinExistence type="predicted"/>
<dbReference type="SUPFAM" id="SSF54928">
    <property type="entry name" value="RNA-binding domain, RBD"/>
    <property type="match status" value="1"/>
</dbReference>
<evidence type="ECO:0000256" key="1">
    <source>
        <dbReference type="PROSITE-ProRule" id="PRU00176"/>
    </source>
</evidence>
<feature type="compositionally biased region" description="Polar residues" evidence="2">
    <location>
        <begin position="102"/>
        <end position="117"/>
    </location>
</feature>
<feature type="compositionally biased region" description="Low complexity" evidence="2">
    <location>
        <begin position="150"/>
        <end position="164"/>
    </location>
</feature>
<feature type="compositionally biased region" description="Polar residues" evidence="2">
    <location>
        <begin position="236"/>
        <end position="248"/>
    </location>
</feature>
<feature type="domain" description="SAP" evidence="4">
    <location>
        <begin position="5"/>
        <end position="39"/>
    </location>
</feature>
<dbReference type="Proteomes" id="UP000005240">
    <property type="component" value="Unassembled WGS sequence"/>
</dbReference>
<dbReference type="EMBL" id="ADAS02000016">
    <property type="protein sequence ID" value="OAV96962.1"/>
    <property type="molecule type" value="Genomic_DNA"/>
</dbReference>
<feature type="compositionally biased region" description="Polar residues" evidence="2">
    <location>
        <begin position="703"/>
        <end position="717"/>
    </location>
</feature>
<reference evidence="5" key="1">
    <citation type="submission" date="2009-11" db="EMBL/GenBank/DDBJ databases">
        <authorList>
            <consortium name="The Broad Institute Genome Sequencing Platform"/>
            <person name="Ward D."/>
            <person name="Feldgarden M."/>
            <person name="Earl A."/>
            <person name="Young S.K."/>
            <person name="Zeng Q."/>
            <person name="Koehrsen M."/>
            <person name="Alvarado L."/>
            <person name="Berlin A."/>
            <person name="Bochicchio J."/>
            <person name="Borenstein D."/>
            <person name="Chapman S.B."/>
            <person name="Chen Z."/>
            <person name="Engels R."/>
            <person name="Freedman E."/>
            <person name="Gellesch M."/>
            <person name="Goldberg J."/>
            <person name="Griggs A."/>
            <person name="Gujja S."/>
            <person name="Heilman E."/>
            <person name="Heiman D."/>
            <person name="Hepburn T."/>
            <person name="Howarth C."/>
            <person name="Jen D."/>
            <person name="Larson L."/>
            <person name="Lewis B."/>
            <person name="Mehta T."/>
            <person name="Park D."/>
            <person name="Pearson M."/>
            <person name="Roberts A."/>
            <person name="Saif S."/>
            <person name="Shea T."/>
            <person name="Shenoy N."/>
            <person name="Sisk P."/>
            <person name="Stolte C."/>
            <person name="Sykes S."/>
            <person name="Thomson T."/>
            <person name="Walk T."/>
            <person name="White J."/>
            <person name="Yandava C."/>
            <person name="Izard J."/>
            <person name="Baranova O.V."/>
            <person name="Blanton J.M."/>
            <person name="Tanner A.C."/>
            <person name="Dewhirst F.E."/>
            <person name="Haas B."/>
            <person name="Nusbaum C."/>
            <person name="Birren B."/>
        </authorList>
    </citation>
    <scope>NUCLEOTIDE SEQUENCE [LARGE SCALE GENOMIC DNA]</scope>
    <source>
        <strain evidence="5">1-1 BBBD Race 1</strain>
    </source>
</reference>
<evidence type="ECO:0000313" key="5">
    <source>
        <dbReference type="EMBL" id="OAV96962.1"/>
    </source>
</evidence>
<dbReference type="CDD" id="cd12432">
    <property type="entry name" value="RRM_ACINU"/>
    <property type="match status" value="1"/>
</dbReference>
<feature type="region of interest" description="Disordered" evidence="2">
    <location>
        <begin position="317"/>
        <end position="540"/>
    </location>
</feature>